<gene>
    <name evidence="2" type="ORF">MW046_15510</name>
</gene>
<sequence>MRLSTVEEPSGVAAPITLWNCSIAIPPWKMAATLASGNTVVFKPAASDRTSPVNSSSVSMTLDY</sequence>
<accession>A0A8U0A6J2</accession>
<evidence type="ECO:0000313" key="3">
    <source>
        <dbReference type="Proteomes" id="UP000831768"/>
    </source>
</evidence>
<evidence type="ECO:0000313" key="2">
    <source>
        <dbReference type="EMBL" id="UPM44801.1"/>
    </source>
</evidence>
<name>A0A8U0A6J2_9EURY</name>
<dbReference type="AlphaFoldDB" id="A0A8U0A6J2"/>
<dbReference type="KEGG" id="haad:MW046_15510"/>
<keyword evidence="3" id="KW-1185">Reference proteome</keyword>
<dbReference type="EMBL" id="CP096021">
    <property type="protein sequence ID" value="UPM44801.1"/>
    <property type="molecule type" value="Genomic_DNA"/>
</dbReference>
<dbReference type="Gene3D" id="3.40.605.10">
    <property type="entry name" value="Aldehyde Dehydrogenase, Chain A, domain 1"/>
    <property type="match status" value="1"/>
</dbReference>
<feature type="domain" description="Aldehyde dehydrogenase" evidence="1">
    <location>
        <begin position="4"/>
        <end position="47"/>
    </location>
</feature>
<dbReference type="InterPro" id="IPR016162">
    <property type="entry name" value="Ald_DH_N"/>
</dbReference>
<dbReference type="Proteomes" id="UP000831768">
    <property type="component" value="Plasmid unnamed2"/>
</dbReference>
<dbReference type="InterPro" id="IPR016161">
    <property type="entry name" value="Ald_DH/histidinol_DH"/>
</dbReference>
<evidence type="ECO:0000259" key="1">
    <source>
        <dbReference type="Pfam" id="PF00171"/>
    </source>
</evidence>
<dbReference type="GO" id="GO:0016491">
    <property type="term" value="F:oxidoreductase activity"/>
    <property type="evidence" value="ECO:0007669"/>
    <property type="project" value="InterPro"/>
</dbReference>
<proteinExistence type="predicted"/>
<dbReference type="Pfam" id="PF00171">
    <property type="entry name" value="Aldedh"/>
    <property type="match status" value="1"/>
</dbReference>
<protein>
    <submittedName>
        <fullName evidence="2">Aldehyde dehydrogenase family protein</fullName>
    </submittedName>
</protein>
<geneLocation type="plasmid" evidence="2 3">
    <name>unnamed2</name>
</geneLocation>
<dbReference type="InterPro" id="IPR015590">
    <property type="entry name" value="Aldehyde_DH_dom"/>
</dbReference>
<reference evidence="2" key="1">
    <citation type="submission" date="2022-04" db="EMBL/GenBank/DDBJ databases">
        <title>Halocatena sp. nov., isolated from a salt lake.</title>
        <authorList>
            <person name="Cui H.-L."/>
        </authorList>
    </citation>
    <scope>NUCLEOTIDE SEQUENCE</scope>
    <source>
        <strain evidence="2">AD-1</strain>
        <plasmid evidence="2">unnamed2</plasmid>
    </source>
</reference>
<organism evidence="2 3">
    <name type="scientific">Halocatena salina</name>
    <dbReference type="NCBI Taxonomy" id="2934340"/>
    <lineage>
        <taxon>Archaea</taxon>
        <taxon>Methanobacteriati</taxon>
        <taxon>Methanobacteriota</taxon>
        <taxon>Stenosarchaea group</taxon>
        <taxon>Halobacteria</taxon>
        <taxon>Halobacteriales</taxon>
        <taxon>Natronomonadaceae</taxon>
        <taxon>Halocatena</taxon>
    </lineage>
</organism>
<dbReference type="SUPFAM" id="SSF53720">
    <property type="entry name" value="ALDH-like"/>
    <property type="match status" value="1"/>
</dbReference>
<keyword evidence="2" id="KW-0614">Plasmid</keyword>